<evidence type="ECO:0000256" key="2">
    <source>
        <dbReference type="ARBA" id="ARBA00022448"/>
    </source>
</evidence>
<dbReference type="InterPro" id="IPR035906">
    <property type="entry name" value="MetI-like_sf"/>
</dbReference>
<evidence type="ECO:0000256" key="6">
    <source>
        <dbReference type="ARBA" id="ARBA00023136"/>
    </source>
</evidence>
<keyword evidence="4 7" id="KW-0812">Transmembrane</keyword>
<dbReference type="PANTHER" id="PTHR43163:SF6">
    <property type="entry name" value="DIPEPTIDE TRANSPORT SYSTEM PERMEASE PROTEIN DPPB-RELATED"/>
    <property type="match status" value="1"/>
</dbReference>
<dbReference type="Pfam" id="PF19300">
    <property type="entry name" value="BPD_transp_1_N"/>
    <property type="match status" value="1"/>
</dbReference>
<evidence type="ECO:0000256" key="7">
    <source>
        <dbReference type="RuleBase" id="RU363032"/>
    </source>
</evidence>
<feature type="transmembrane region" description="Helical" evidence="7">
    <location>
        <begin position="238"/>
        <end position="261"/>
    </location>
</feature>
<gene>
    <name evidence="9" type="ORF">ACFQZM_32165</name>
</gene>
<sequence>MTRLIARRLLVSGLLVGVVSLLTFLLQAAAPGDTARTILGDHYSPAAYARLHRELGLDEPVLTRYGHWLAHALRGDLGTSPVSGLDVTAQIASRLPVTLSLTVGATAATALAGVALGVLSAVRGGRLGRAFDVLALAGYALPNFWLALVLVTLFAVTFPLFPATGYVPLEDDPGGWARGLVLPVTTLALPGTAVFAKQTRDAMLAALSRDFVTALRANGASERSIVLRHALRNAGVPVVTLVGLTFIGLLSGTVFVEAVFAMPGLGGLAVQATGQHDVPTIQGVVIVFTLAVVTVNLAADLAYGWLDPKVRSA</sequence>
<feature type="domain" description="ABC transmembrane type-1" evidence="8">
    <location>
        <begin position="95"/>
        <end position="299"/>
    </location>
</feature>
<keyword evidence="5 7" id="KW-1133">Transmembrane helix</keyword>
<comment type="subcellular location">
    <subcellularLocation>
        <location evidence="1 7">Cell membrane</location>
        <topology evidence="1 7">Multi-pass membrane protein</topology>
    </subcellularLocation>
</comment>
<accession>A0ABW2XUL3</accession>
<feature type="transmembrane region" description="Helical" evidence="7">
    <location>
        <begin position="176"/>
        <end position="196"/>
    </location>
</feature>
<evidence type="ECO:0000259" key="8">
    <source>
        <dbReference type="PROSITE" id="PS50928"/>
    </source>
</evidence>
<evidence type="ECO:0000256" key="5">
    <source>
        <dbReference type="ARBA" id="ARBA00022989"/>
    </source>
</evidence>
<keyword evidence="10" id="KW-1185">Reference proteome</keyword>
<feature type="transmembrane region" description="Helical" evidence="7">
    <location>
        <begin position="281"/>
        <end position="306"/>
    </location>
</feature>
<dbReference type="RefSeq" id="WP_131757282.1">
    <property type="nucleotide sequence ID" value="NZ_CAACUY010000028.1"/>
</dbReference>
<evidence type="ECO:0000256" key="3">
    <source>
        <dbReference type="ARBA" id="ARBA00022475"/>
    </source>
</evidence>
<dbReference type="Gene3D" id="1.10.3720.10">
    <property type="entry name" value="MetI-like"/>
    <property type="match status" value="1"/>
</dbReference>
<evidence type="ECO:0000256" key="1">
    <source>
        <dbReference type="ARBA" id="ARBA00004651"/>
    </source>
</evidence>
<keyword evidence="6 7" id="KW-0472">Membrane</keyword>
<dbReference type="InterPro" id="IPR000515">
    <property type="entry name" value="MetI-like"/>
</dbReference>
<dbReference type="CDD" id="cd06261">
    <property type="entry name" value="TM_PBP2"/>
    <property type="match status" value="1"/>
</dbReference>
<proteinExistence type="inferred from homology"/>
<evidence type="ECO:0000313" key="9">
    <source>
        <dbReference type="EMBL" id="MFD0689183.1"/>
    </source>
</evidence>
<comment type="similarity">
    <text evidence="7">Belongs to the binding-protein-dependent transport system permease family.</text>
</comment>
<keyword evidence="3" id="KW-1003">Cell membrane</keyword>
<dbReference type="SUPFAM" id="SSF161098">
    <property type="entry name" value="MetI-like"/>
    <property type="match status" value="1"/>
</dbReference>
<dbReference type="PROSITE" id="PS50928">
    <property type="entry name" value="ABC_TM1"/>
    <property type="match status" value="1"/>
</dbReference>
<evidence type="ECO:0000256" key="4">
    <source>
        <dbReference type="ARBA" id="ARBA00022692"/>
    </source>
</evidence>
<feature type="transmembrane region" description="Helical" evidence="7">
    <location>
        <begin position="101"/>
        <end position="122"/>
    </location>
</feature>
<dbReference type="InterPro" id="IPR045621">
    <property type="entry name" value="BPD_transp_1_N"/>
</dbReference>
<feature type="transmembrane region" description="Helical" evidence="7">
    <location>
        <begin position="134"/>
        <end position="156"/>
    </location>
</feature>
<keyword evidence="2 7" id="KW-0813">Transport</keyword>
<name>A0ABW2XUL3_9ACTN</name>
<reference evidence="10" key="1">
    <citation type="journal article" date="2019" name="Int. J. Syst. Evol. Microbiol.">
        <title>The Global Catalogue of Microorganisms (GCM) 10K type strain sequencing project: providing services to taxonomists for standard genome sequencing and annotation.</title>
        <authorList>
            <consortium name="The Broad Institute Genomics Platform"/>
            <consortium name="The Broad Institute Genome Sequencing Center for Infectious Disease"/>
            <person name="Wu L."/>
            <person name="Ma J."/>
        </authorList>
    </citation>
    <scope>NUCLEOTIDE SEQUENCE [LARGE SCALE GENOMIC DNA]</scope>
    <source>
        <strain evidence="10">JCM 9371</strain>
    </source>
</reference>
<dbReference type="EMBL" id="JBHTGP010000016">
    <property type="protein sequence ID" value="MFD0689183.1"/>
    <property type="molecule type" value="Genomic_DNA"/>
</dbReference>
<dbReference type="Pfam" id="PF00528">
    <property type="entry name" value="BPD_transp_1"/>
    <property type="match status" value="1"/>
</dbReference>
<dbReference type="PANTHER" id="PTHR43163">
    <property type="entry name" value="DIPEPTIDE TRANSPORT SYSTEM PERMEASE PROTEIN DPPB-RELATED"/>
    <property type="match status" value="1"/>
</dbReference>
<dbReference type="Proteomes" id="UP001597063">
    <property type="component" value="Unassembled WGS sequence"/>
</dbReference>
<evidence type="ECO:0000313" key="10">
    <source>
        <dbReference type="Proteomes" id="UP001597063"/>
    </source>
</evidence>
<organism evidence="9 10">
    <name type="scientific">Actinomadura fibrosa</name>
    <dbReference type="NCBI Taxonomy" id="111802"/>
    <lineage>
        <taxon>Bacteria</taxon>
        <taxon>Bacillati</taxon>
        <taxon>Actinomycetota</taxon>
        <taxon>Actinomycetes</taxon>
        <taxon>Streptosporangiales</taxon>
        <taxon>Thermomonosporaceae</taxon>
        <taxon>Actinomadura</taxon>
    </lineage>
</organism>
<comment type="caution">
    <text evidence="9">The sequence shown here is derived from an EMBL/GenBank/DDBJ whole genome shotgun (WGS) entry which is preliminary data.</text>
</comment>
<protein>
    <submittedName>
        <fullName evidence="9">ABC transporter permease</fullName>
    </submittedName>
</protein>